<gene>
    <name evidence="1" type="ORF">QWY14_02940</name>
</gene>
<protein>
    <recommendedName>
        <fullName evidence="3">Lipoprotein</fullName>
    </recommendedName>
</protein>
<organism evidence="1 2">
    <name type="scientific">Planococcus shixiaomingii</name>
    <dbReference type="NCBI Taxonomy" id="3058393"/>
    <lineage>
        <taxon>Bacteria</taxon>
        <taxon>Bacillati</taxon>
        <taxon>Bacillota</taxon>
        <taxon>Bacilli</taxon>
        <taxon>Bacillales</taxon>
        <taxon>Caryophanaceae</taxon>
        <taxon>Planococcus</taxon>
    </lineage>
</organism>
<dbReference type="EMBL" id="JAUJWV010000001">
    <property type="protein sequence ID" value="MDN7240725.1"/>
    <property type="molecule type" value="Genomic_DNA"/>
</dbReference>
<dbReference type="RefSeq" id="WP_301722625.1">
    <property type="nucleotide sequence ID" value="NZ_JAUJWV010000001.1"/>
</dbReference>
<evidence type="ECO:0008006" key="3">
    <source>
        <dbReference type="Google" id="ProtNLM"/>
    </source>
</evidence>
<dbReference type="Proteomes" id="UP001172055">
    <property type="component" value="Unassembled WGS sequence"/>
</dbReference>
<reference evidence="1 2" key="1">
    <citation type="submission" date="2023-06" db="EMBL/GenBank/DDBJ databases">
        <title>Novel species in genus Planococcus.</title>
        <authorList>
            <person name="Ning S."/>
        </authorList>
    </citation>
    <scope>NUCLEOTIDE SEQUENCE [LARGE SCALE GENOMIC DNA]</scope>
    <source>
        <strain evidence="1 2">N028</strain>
    </source>
</reference>
<accession>A0ABT8MZF8</accession>
<evidence type="ECO:0000313" key="2">
    <source>
        <dbReference type="Proteomes" id="UP001172055"/>
    </source>
</evidence>
<sequence length="114" mass="12724">MKNNRSISQVLFLILFALLLTGCSSSKSWVSDFVVWDGYYYDISDEYVVGIGEEIGAVTKYSDVEGTYSGNFSNHYEVGTKYFAISGIEPDEAIAIEEDGRYRKAVSGGKYIEE</sequence>
<name>A0ABT8MZF8_9BACL</name>
<evidence type="ECO:0000313" key="1">
    <source>
        <dbReference type="EMBL" id="MDN7240725.1"/>
    </source>
</evidence>
<dbReference type="PROSITE" id="PS51257">
    <property type="entry name" value="PROKAR_LIPOPROTEIN"/>
    <property type="match status" value="1"/>
</dbReference>
<keyword evidence="2" id="KW-1185">Reference proteome</keyword>
<comment type="caution">
    <text evidence="1">The sequence shown here is derived from an EMBL/GenBank/DDBJ whole genome shotgun (WGS) entry which is preliminary data.</text>
</comment>
<proteinExistence type="predicted"/>